<feature type="domain" description="DUF6900" evidence="1">
    <location>
        <begin position="3"/>
        <end position="51"/>
    </location>
</feature>
<dbReference type="EMBL" id="CP159925">
    <property type="protein sequence ID" value="XCO75427.1"/>
    <property type="molecule type" value="Genomic_DNA"/>
</dbReference>
<evidence type="ECO:0000259" key="1">
    <source>
        <dbReference type="Pfam" id="PF21841"/>
    </source>
</evidence>
<evidence type="ECO:0000313" key="2">
    <source>
        <dbReference type="EMBL" id="XCO75427.1"/>
    </source>
</evidence>
<reference evidence="2" key="1">
    <citation type="submission" date="2024-06" db="EMBL/GenBank/DDBJ databases">
        <authorList>
            <person name="Li S."/>
        </authorList>
    </citation>
    <scope>NUCLEOTIDE SEQUENCE</scope>
    <source>
        <strain evidence="2">SR10</strain>
    </source>
</reference>
<name>A0AAU8MSI8_9GAMM</name>
<organism evidence="2">
    <name type="scientific">Lysobacter firmicutimachus</name>
    <dbReference type="NCBI Taxonomy" id="1792846"/>
    <lineage>
        <taxon>Bacteria</taxon>
        <taxon>Pseudomonadati</taxon>
        <taxon>Pseudomonadota</taxon>
        <taxon>Gammaproteobacteria</taxon>
        <taxon>Lysobacterales</taxon>
        <taxon>Lysobacteraceae</taxon>
        <taxon>Lysobacter</taxon>
    </lineage>
</organism>
<dbReference type="Pfam" id="PF21841">
    <property type="entry name" value="DUF6900"/>
    <property type="match status" value="1"/>
</dbReference>
<accession>A0AAU8MSI8</accession>
<protein>
    <recommendedName>
        <fullName evidence="1">DUF6900 domain-containing protein</fullName>
    </recommendedName>
</protein>
<dbReference type="InterPro" id="IPR054195">
    <property type="entry name" value="DUF6900"/>
</dbReference>
<gene>
    <name evidence="2" type="ORF">ABU614_01095</name>
</gene>
<proteinExistence type="predicted"/>
<sequence>MDDALLTEIATQNFRLTTLETRHSDDLDFHDVAVWSIRAALKSAYLAGYAASVRATQGKEVPLPTERHTVLDGVWLGEGEATEVSDDRRAETVETLHIHEMELLGSRGTERLACDVLIPAAIRQRRIG</sequence>
<dbReference type="AlphaFoldDB" id="A0AAU8MSI8"/>
<dbReference type="RefSeq" id="WP_363798430.1">
    <property type="nucleotide sequence ID" value="NZ_CP159925.1"/>
</dbReference>